<evidence type="ECO:0000313" key="1">
    <source>
        <dbReference type="EMBL" id="RKT45921.1"/>
    </source>
</evidence>
<dbReference type="Proteomes" id="UP000274556">
    <property type="component" value="Unassembled WGS sequence"/>
</dbReference>
<protein>
    <submittedName>
        <fullName evidence="1">Uncharacterized protein</fullName>
    </submittedName>
</protein>
<dbReference type="AlphaFoldDB" id="A0A495V950"/>
<gene>
    <name evidence="1" type="ORF">BDD21_3410</name>
</gene>
<accession>A0A495V950</accession>
<sequence length="80" mass="9219">MPALSWGIDYQQRMKIRIQSNDQLPPASRKRNDVLVGRAIKANFSHMVNDHAVLSEVLNRAAWQTLIQQQFHHATSNVRI</sequence>
<proteinExistence type="predicted"/>
<keyword evidence="2" id="KW-1185">Reference proteome</keyword>
<comment type="caution">
    <text evidence="1">The sequence shown here is derived from an EMBL/GenBank/DDBJ whole genome shotgun (WGS) entry which is preliminary data.</text>
</comment>
<organism evidence="1 2">
    <name type="scientific">Thiocapsa rosea</name>
    <dbReference type="NCBI Taxonomy" id="69360"/>
    <lineage>
        <taxon>Bacteria</taxon>
        <taxon>Pseudomonadati</taxon>
        <taxon>Pseudomonadota</taxon>
        <taxon>Gammaproteobacteria</taxon>
        <taxon>Chromatiales</taxon>
        <taxon>Chromatiaceae</taxon>
        <taxon>Thiocapsa</taxon>
    </lineage>
</organism>
<dbReference type="EMBL" id="RBXL01000001">
    <property type="protein sequence ID" value="RKT45921.1"/>
    <property type="molecule type" value="Genomic_DNA"/>
</dbReference>
<evidence type="ECO:0000313" key="2">
    <source>
        <dbReference type="Proteomes" id="UP000274556"/>
    </source>
</evidence>
<reference evidence="1 2" key="1">
    <citation type="submission" date="2018-10" db="EMBL/GenBank/DDBJ databases">
        <title>Genomic Encyclopedia of Archaeal and Bacterial Type Strains, Phase II (KMG-II): from individual species to whole genera.</title>
        <authorList>
            <person name="Goeker M."/>
        </authorList>
    </citation>
    <scope>NUCLEOTIDE SEQUENCE [LARGE SCALE GENOMIC DNA]</scope>
    <source>
        <strain evidence="1 2">DSM 235</strain>
    </source>
</reference>
<name>A0A495V950_9GAMM</name>